<keyword evidence="5" id="KW-1185">Reference proteome</keyword>
<feature type="non-terminal residue" evidence="4">
    <location>
        <position position="172"/>
    </location>
</feature>
<name>A0AAE0Q917_9TELE</name>
<dbReference type="AlphaFoldDB" id="A0AAE0Q917"/>
<evidence type="ECO:0000256" key="1">
    <source>
        <dbReference type="PROSITE-ProRule" id="PRU00047"/>
    </source>
</evidence>
<dbReference type="Gene3D" id="4.10.60.10">
    <property type="entry name" value="Zinc finger, CCHC-type"/>
    <property type="match status" value="1"/>
</dbReference>
<keyword evidence="1" id="KW-0863">Zinc-finger</keyword>
<feature type="compositionally biased region" description="Low complexity" evidence="2">
    <location>
        <begin position="135"/>
        <end position="148"/>
    </location>
</feature>
<reference evidence="4" key="1">
    <citation type="submission" date="2023-06" db="EMBL/GenBank/DDBJ databases">
        <title>Male Hemibagrus guttatus genome.</title>
        <authorList>
            <person name="Bian C."/>
        </authorList>
    </citation>
    <scope>NUCLEOTIDE SEQUENCE</scope>
    <source>
        <strain evidence="4">Male_cb2023</strain>
        <tissue evidence="4">Muscle</tissue>
    </source>
</reference>
<dbReference type="InterPro" id="IPR036875">
    <property type="entry name" value="Znf_CCHC_sf"/>
</dbReference>
<dbReference type="Proteomes" id="UP001274896">
    <property type="component" value="Unassembled WGS sequence"/>
</dbReference>
<keyword evidence="1" id="KW-0479">Metal-binding</keyword>
<feature type="domain" description="CCHC-type" evidence="3">
    <location>
        <begin position="102"/>
        <end position="118"/>
    </location>
</feature>
<evidence type="ECO:0000256" key="2">
    <source>
        <dbReference type="SAM" id="MobiDB-lite"/>
    </source>
</evidence>
<protein>
    <recommendedName>
        <fullName evidence="3">CCHC-type domain-containing protein</fullName>
    </recommendedName>
</protein>
<feature type="region of interest" description="Disordered" evidence="2">
    <location>
        <begin position="118"/>
        <end position="172"/>
    </location>
</feature>
<evidence type="ECO:0000313" key="5">
    <source>
        <dbReference type="Proteomes" id="UP001274896"/>
    </source>
</evidence>
<dbReference type="GO" id="GO:0008270">
    <property type="term" value="F:zinc ion binding"/>
    <property type="evidence" value="ECO:0007669"/>
    <property type="project" value="UniProtKB-KW"/>
</dbReference>
<dbReference type="InterPro" id="IPR001878">
    <property type="entry name" value="Znf_CCHC"/>
</dbReference>
<keyword evidence="1" id="KW-0862">Zinc</keyword>
<comment type="caution">
    <text evidence="4">The sequence shown here is derived from an EMBL/GenBank/DDBJ whole genome shotgun (WGS) entry which is preliminary data.</text>
</comment>
<organism evidence="4 5">
    <name type="scientific">Hemibagrus guttatus</name>
    <dbReference type="NCBI Taxonomy" id="175788"/>
    <lineage>
        <taxon>Eukaryota</taxon>
        <taxon>Metazoa</taxon>
        <taxon>Chordata</taxon>
        <taxon>Craniata</taxon>
        <taxon>Vertebrata</taxon>
        <taxon>Euteleostomi</taxon>
        <taxon>Actinopterygii</taxon>
        <taxon>Neopterygii</taxon>
        <taxon>Teleostei</taxon>
        <taxon>Ostariophysi</taxon>
        <taxon>Siluriformes</taxon>
        <taxon>Bagridae</taxon>
        <taxon>Hemibagrus</taxon>
    </lineage>
</organism>
<proteinExistence type="predicted"/>
<gene>
    <name evidence="4" type="ORF">QTP70_033649</name>
</gene>
<evidence type="ECO:0000259" key="3">
    <source>
        <dbReference type="PROSITE" id="PS50158"/>
    </source>
</evidence>
<dbReference type="EMBL" id="JAUCMX010000020">
    <property type="protein sequence ID" value="KAK3515805.1"/>
    <property type="molecule type" value="Genomic_DNA"/>
</dbReference>
<dbReference type="PROSITE" id="PS50158">
    <property type="entry name" value="ZF_CCHC"/>
    <property type="match status" value="1"/>
</dbReference>
<dbReference type="GO" id="GO:0003676">
    <property type="term" value="F:nucleic acid binding"/>
    <property type="evidence" value="ECO:0007669"/>
    <property type="project" value="InterPro"/>
</dbReference>
<evidence type="ECO:0000313" key="4">
    <source>
        <dbReference type="EMBL" id="KAK3515805.1"/>
    </source>
</evidence>
<sequence length="172" mass="19367">RVYLRGVLLTQNLVVLVFRVEERVWHVEYTRLSVKSCLGGTLSPIKKIPVGCKSPLVRHLVWFRRMVFLVFKEGVEELTAVFKFTVDGFDYNIFVSSDTDVKCFKCGKTGHLVRACPERQSDPGVSERPGREVAEPAGVVPPANAVRPAAKETRRRVSPKPSLQPRSPLELH</sequence>
<dbReference type="Pfam" id="PF00098">
    <property type="entry name" value="zf-CCHC"/>
    <property type="match status" value="1"/>
</dbReference>
<dbReference type="SMART" id="SM00343">
    <property type="entry name" value="ZnF_C2HC"/>
    <property type="match status" value="1"/>
</dbReference>
<accession>A0AAE0Q917</accession>
<dbReference type="SUPFAM" id="SSF57756">
    <property type="entry name" value="Retrovirus zinc finger-like domains"/>
    <property type="match status" value="1"/>
</dbReference>